<evidence type="ECO:0000256" key="2">
    <source>
        <dbReference type="SAM" id="Phobius"/>
    </source>
</evidence>
<feature type="transmembrane region" description="Helical" evidence="2">
    <location>
        <begin position="65"/>
        <end position="86"/>
    </location>
</feature>
<feature type="region of interest" description="Disordered" evidence="1">
    <location>
        <begin position="1"/>
        <end position="59"/>
    </location>
</feature>
<evidence type="ECO:0000313" key="4">
    <source>
        <dbReference type="Proteomes" id="UP000800096"/>
    </source>
</evidence>
<accession>A0A6A5QGV6</accession>
<name>A0A6A5QGV6_AMPQU</name>
<keyword evidence="2" id="KW-0812">Transmembrane</keyword>
<keyword evidence="2" id="KW-1133">Transmembrane helix</keyword>
<dbReference type="OrthoDB" id="4156595at2759"/>
<reference evidence="3" key="1">
    <citation type="journal article" date="2020" name="Stud. Mycol.">
        <title>101 Dothideomycetes genomes: a test case for predicting lifestyles and emergence of pathogens.</title>
        <authorList>
            <person name="Haridas S."/>
            <person name="Albert R."/>
            <person name="Binder M."/>
            <person name="Bloem J."/>
            <person name="Labutti K."/>
            <person name="Salamov A."/>
            <person name="Andreopoulos B."/>
            <person name="Baker S."/>
            <person name="Barry K."/>
            <person name="Bills G."/>
            <person name="Bluhm B."/>
            <person name="Cannon C."/>
            <person name="Castanera R."/>
            <person name="Culley D."/>
            <person name="Daum C."/>
            <person name="Ezra D."/>
            <person name="Gonzalez J."/>
            <person name="Henrissat B."/>
            <person name="Kuo A."/>
            <person name="Liang C."/>
            <person name="Lipzen A."/>
            <person name="Lutzoni F."/>
            <person name="Magnuson J."/>
            <person name="Mondo S."/>
            <person name="Nolan M."/>
            <person name="Ohm R."/>
            <person name="Pangilinan J."/>
            <person name="Park H.-J."/>
            <person name="Ramirez L."/>
            <person name="Alfaro M."/>
            <person name="Sun H."/>
            <person name="Tritt A."/>
            <person name="Yoshinaga Y."/>
            <person name="Zwiers L.-H."/>
            <person name="Turgeon B."/>
            <person name="Goodwin S."/>
            <person name="Spatafora J."/>
            <person name="Crous P."/>
            <person name="Grigoriev I."/>
        </authorList>
    </citation>
    <scope>NUCLEOTIDE SEQUENCE</scope>
    <source>
        <strain evidence="3">HMLAC05119</strain>
    </source>
</reference>
<dbReference type="AlphaFoldDB" id="A0A6A5QGV6"/>
<protein>
    <submittedName>
        <fullName evidence="3">Uncharacterized protein</fullName>
    </submittedName>
</protein>
<organism evidence="3 4">
    <name type="scientific">Ampelomyces quisqualis</name>
    <name type="common">Powdery mildew agent</name>
    <dbReference type="NCBI Taxonomy" id="50730"/>
    <lineage>
        <taxon>Eukaryota</taxon>
        <taxon>Fungi</taxon>
        <taxon>Dikarya</taxon>
        <taxon>Ascomycota</taxon>
        <taxon>Pezizomycotina</taxon>
        <taxon>Dothideomycetes</taxon>
        <taxon>Pleosporomycetidae</taxon>
        <taxon>Pleosporales</taxon>
        <taxon>Pleosporineae</taxon>
        <taxon>Phaeosphaeriaceae</taxon>
        <taxon>Ampelomyces</taxon>
    </lineage>
</organism>
<keyword evidence="2" id="KW-0472">Membrane</keyword>
<evidence type="ECO:0000256" key="1">
    <source>
        <dbReference type="SAM" id="MobiDB-lite"/>
    </source>
</evidence>
<gene>
    <name evidence="3" type="ORF">BDU57DRAFT_309741</name>
</gene>
<proteinExistence type="predicted"/>
<dbReference type="EMBL" id="ML979137">
    <property type="protein sequence ID" value="KAF1914981.1"/>
    <property type="molecule type" value="Genomic_DNA"/>
</dbReference>
<feature type="compositionally biased region" description="Polar residues" evidence="1">
    <location>
        <begin position="1"/>
        <end position="13"/>
    </location>
</feature>
<feature type="transmembrane region" description="Helical" evidence="2">
    <location>
        <begin position="181"/>
        <end position="200"/>
    </location>
</feature>
<sequence>MAAATSNEQQQEVHISLSPPPSPPSMQRRNKKRHDSFEKLASTPLPSPPSSPSQRQVADEDQDSLLARIILTPVLFTSFILSLSFVNLRDRANRARAHSSTSVLTYLYPSRWLDIEPYQDPYNSSWGRGGAATHVEPDGAIGPKQGKNATHSRKKSWHLNKKIRKVAKLEVSDALEMRGRVIVGMLAMLALGSVVLWFVAKWLFLALTSSISRRAQ</sequence>
<evidence type="ECO:0000313" key="3">
    <source>
        <dbReference type="EMBL" id="KAF1914981.1"/>
    </source>
</evidence>
<keyword evidence="4" id="KW-1185">Reference proteome</keyword>
<dbReference type="Proteomes" id="UP000800096">
    <property type="component" value="Unassembled WGS sequence"/>
</dbReference>